<accession>A0A6P4CWM1</accession>
<reference evidence="1" key="1">
    <citation type="journal article" date="2016" name="Nat. Genet.">
        <title>The genome sequences of Arachis duranensis and Arachis ipaensis, the diploid ancestors of cultivated peanut.</title>
        <authorList>
            <person name="Bertioli D.J."/>
            <person name="Cannon S.B."/>
            <person name="Froenicke L."/>
            <person name="Huang G."/>
            <person name="Farmer A.D."/>
            <person name="Cannon E.K."/>
            <person name="Liu X."/>
            <person name="Gao D."/>
            <person name="Clevenger J."/>
            <person name="Dash S."/>
            <person name="Ren L."/>
            <person name="Moretzsohn M.C."/>
            <person name="Shirasawa K."/>
            <person name="Huang W."/>
            <person name="Vidigal B."/>
            <person name="Abernathy B."/>
            <person name="Chu Y."/>
            <person name="Niederhuth C.E."/>
            <person name="Umale P."/>
            <person name="Araujo A.C."/>
            <person name="Kozik A."/>
            <person name="Kim K.D."/>
            <person name="Burow M.D."/>
            <person name="Varshney R.K."/>
            <person name="Wang X."/>
            <person name="Zhang X."/>
            <person name="Barkley N."/>
            <person name="Guimaraes P.M."/>
            <person name="Isobe S."/>
            <person name="Guo B."/>
            <person name="Liao B."/>
            <person name="Stalker H.T."/>
            <person name="Schmitz R.J."/>
            <person name="Scheffler B.E."/>
            <person name="Leal-Bertioli S.C."/>
            <person name="Xun X."/>
            <person name="Jackson S.A."/>
            <person name="Michelmore R."/>
            <person name="Ozias-Akins P."/>
        </authorList>
    </citation>
    <scope>NUCLEOTIDE SEQUENCE [LARGE SCALE GENOMIC DNA]</scope>
    <source>
        <strain evidence="1">cv. V14167</strain>
    </source>
</reference>
<dbReference type="RefSeq" id="XP_015955665.1">
    <property type="nucleotide sequence ID" value="XM_016100179.1"/>
</dbReference>
<dbReference type="KEGG" id="adu:107480058"/>
<organism evidence="1 2">
    <name type="scientific">Arachis duranensis</name>
    <name type="common">Wild peanut</name>
    <dbReference type="NCBI Taxonomy" id="130453"/>
    <lineage>
        <taxon>Eukaryota</taxon>
        <taxon>Viridiplantae</taxon>
        <taxon>Streptophyta</taxon>
        <taxon>Embryophyta</taxon>
        <taxon>Tracheophyta</taxon>
        <taxon>Spermatophyta</taxon>
        <taxon>Magnoliopsida</taxon>
        <taxon>eudicotyledons</taxon>
        <taxon>Gunneridae</taxon>
        <taxon>Pentapetalae</taxon>
        <taxon>rosids</taxon>
        <taxon>fabids</taxon>
        <taxon>Fabales</taxon>
        <taxon>Fabaceae</taxon>
        <taxon>Papilionoideae</taxon>
        <taxon>50 kb inversion clade</taxon>
        <taxon>dalbergioids sensu lato</taxon>
        <taxon>Dalbergieae</taxon>
        <taxon>Pterocarpus clade</taxon>
        <taxon>Arachis</taxon>
    </lineage>
</organism>
<gene>
    <name evidence="2" type="primary">LOC107480058</name>
</gene>
<protein>
    <submittedName>
        <fullName evidence="2">Uncharacterized protein LOC107480058</fullName>
    </submittedName>
</protein>
<proteinExistence type="predicted"/>
<evidence type="ECO:0000313" key="1">
    <source>
        <dbReference type="Proteomes" id="UP000515211"/>
    </source>
</evidence>
<dbReference type="Proteomes" id="UP000515211">
    <property type="component" value="Chromosome 3"/>
</dbReference>
<name>A0A6P4CWM1_ARADU</name>
<keyword evidence="1" id="KW-1185">Reference proteome</keyword>
<evidence type="ECO:0000313" key="2">
    <source>
        <dbReference type="RefSeq" id="XP_015955665.1"/>
    </source>
</evidence>
<sequence length="221" mass="24429">MEERELSDANNTYQLVPIPIMPPPQVVNEDWYMPNNNNNNNNTVTTIQNQPPDSDSDTRDMNFFHQDNNNSNSFFHPSSFPSSMSFITNLHYPHQATPKPMFSSLLSGMMIPSNTTNNPLFDQNGGNNNSCQQVMGFLEPQAFATSPSNADATLLGGLGFPTSLNNSSSDPNNNSLSATMSCVIPQEHEEEDKPPNKFALFEGFHNNIENNTGSSAVHNQQ</sequence>
<reference evidence="2" key="2">
    <citation type="submission" date="2025-08" db="UniProtKB">
        <authorList>
            <consortium name="RefSeq"/>
        </authorList>
    </citation>
    <scope>IDENTIFICATION</scope>
    <source>
        <tissue evidence="2">Whole plant</tissue>
    </source>
</reference>
<dbReference type="GeneID" id="107480058"/>
<dbReference type="AlphaFoldDB" id="A0A6P4CWM1"/>